<protein>
    <submittedName>
        <fullName evidence="1">Uncharacterized protein</fullName>
    </submittedName>
</protein>
<reference evidence="1" key="1">
    <citation type="journal article" date="2012" name="J. Bacteriol.">
        <title>Complete genome sequence of the broad-host-range strain Sinorhizobium fredii USDA257.</title>
        <authorList>
            <person name="Schuldes J."/>
            <person name="Rodriguez Orbegoso M."/>
            <person name="Schmeisser C."/>
            <person name="Krishnan H.B."/>
            <person name="Daniel R."/>
            <person name="Streit W.R."/>
        </authorList>
    </citation>
    <scope>NUCLEOTIDE SEQUENCE [LARGE SCALE GENOMIC DNA]</scope>
    <source>
        <strain evidence="1">USDA 257</strain>
        <plasmid evidence="1">pUSDA257</plasmid>
    </source>
</reference>
<dbReference type="AlphaFoldDB" id="I3XHD7"/>
<organism evidence="1">
    <name type="scientific">Sinorhizobium fredii (strain USDA 257)</name>
    <dbReference type="NCBI Taxonomy" id="1185652"/>
    <lineage>
        <taxon>Bacteria</taxon>
        <taxon>Pseudomonadati</taxon>
        <taxon>Pseudomonadota</taxon>
        <taxon>Alphaproteobacteria</taxon>
        <taxon>Hyphomicrobiales</taxon>
        <taxon>Rhizobiaceae</taxon>
        <taxon>Sinorhizobium/Ensifer group</taxon>
        <taxon>Sinorhizobium</taxon>
    </lineage>
</organism>
<name>I3XHD7_SINF2</name>
<geneLocation type="plasmid" evidence="2">
    <name>pUSDA257 fragment 11</name>
</geneLocation>
<accession>I3XHD7</accession>
<keyword evidence="1" id="KW-0614">Plasmid</keyword>
<evidence type="ECO:0000313" key="2">
    <source>
        <dbReference type="Proteomes" id="UP000006180"/>
    </source>
</evidence>
<sequence>MKCNALVQPSRAIFMERVYPIPFSVDCRRKVANLAFKWKGLS</sequence>
<evidence type="ECO:0000313" key="1">
    <source>
        <dbReference type="EMBL" id="AFL55293.1"/>
    </source>
</evidence>
<dbReference type="HOGENOM" id="CLU_3257903_0_0_5"/>
<gene>
    <name evidence="1" type="ORF">USDA257_p05780</name>
</gene>
<proteinExistence type="predicted"/>
<dbReference type="EMBL" id="CP003574">
    <property type="protein sequence ID" value="AFL55293.1"/>
    <property type="molecule type" value="Genomic_DNA"/>
</dbReference>